<dbReference type="PANTHER" id="PTHR45988:SF90">
    <property type="entry name" value="ZINC FINGER PROTEIN ZAT10-LIKE"/>
    <property type="match status" value="1"/>
</dbReference>
<feature type="region of interest" description="Disordered" evidence="8">
    <location>
        <begin position="68"/>
        <end position="118"/>
    </location>
</feature>
<feature type="compositionally biased region" description="Basic and acidic residues" evidence="8">
    <location>
        <begin position="39"/>
        <end position="48"/>
    </location>
</feature>
<gene>
    <name evidence="10" type="ORF">CB5_LOCUS10333</name>
</gene>
<dbReference type="PROSITE" id="PS00028">
    <property type="entry name" value="ZINC_FINGER_C2H2_1"/>
    <property type="match status" value="1"/>
</dbReference>
<dbReference type="InterPro" id="IPR044653">
    <property type="entry name" value="AZF1/2/3-like"/>
</dbReference>
<feature type="region of interest" description="Disordered" evidence="8">
    <location>
        <begin position="1"/>
        <end position="48"/>
    </location>
</feature>
<keyword evidence="4" id="KW-0862">Zinc</keyword>
<evidence type="ECO:0000256" key="1">
    <source>
        <dbReference type="ARBA" id="ARBA00022723"/>
    </source>
</evidence>
<dbReference type="GO" id="GO:0003700">
    <property type="term" value="F:DNA-binding transcription factor activity"/>
    <property type="evidence" value="ECO:0007669"/>
    <property type="project" value="InterPro"/>
</dbReference>
<evidence type="ECO:0000313" key="10">
    <source>
        <dbReference type="EMBL" id="CAD1827122.1"/>
    </source>
</evidence>
<dbReference type="InterPro" id="IPR013087">
    <property type="entry name" value="Znf_C2H2_type"/>
</dbReference>
<evidence type="ECO:0000256" key="2">
    <source>
        <dbReference type="ARBA" id="ARBA00022737"/>
    </source>
</evidence>
<keyword evidence="6" id="KW-0804">Transcription</keyword>
<organism evidence="10">
    <name type="scientific">Ananas comosus var. bracteatus</name>
    <name type="common">red pineapple</name>
    <dbReference type="NCBI Taxonomy" id="296719"/>
    <lineage>
        <taxon>Eukaryota</taxon>
        <taxon>Viridiplantae</taxon>
        <taxon>Streptophyta</taxon>
        <taxon>Embryophyta</taxon>
        <taxon>Tracheophyta</taxon>
        <taxon>Spermatophyta</taxon>
        <taxon>Magnoliopsida</taxon>
        <taxon>Liliopsida</taxon>
        <taxon>Poales</taxon>
        <taxon>Bromeliaceae</taxon>
        <taxon>Bromelioideae</taxon>
        <taxon>Ananas</taxon>
    </lineage>
</organism>
<dbReference type="EMBL" id="LR862146">
    <property type="protein sequence ID" value="CAD1827122.1"/>
    <property type="molecule type" value="Genomic_DNA"/>
</dbReference>
<dbReference type="AlphaFoldDB" id="A0A6V7P8I7"/>
<sequence>MAIDALERTAIPPPLSTEEASEEEVFPPVEGWPNRHRRFSVDHLQPKDKKRLQECIMKSRALCTAIGSYQAPGRHKASHRKTISGDDAPPAIAGNAATSAASGSGSSTGGGGGGSERVHRCSVCSKTFPTGQALAGHKRCHYKGTIGSGADPDGAERGEIRANLSPLAKRRSRSSKEKEEVAGDEGDPGDLRVKKMMRRGRDWE</sequence>
<feature type="compositionally biased region" description="Low complexity" evidence="8">
    <location>
        <begin position="91"/>
        <end position="105"/>
    </location>
</feature>
<dbReference type="GO" id="GO:0000976">
    <property type="term" value="F:transcription cis-regulatory region binding"/>
    <property type="evidence" value="ECO:0007669"/>
    <property type="project" value="TreeGrafter"/>
</dbReference>
<feature type="compositionally biased region" description="Basic residues" evidence="8">
    <location>
        <begin position="73"/>
        <end position="82"/>
    </location>
</feature>
<keyword evidence="1" id="KW-0479">Metal-binding</keyword>
<evidence type="ECO:0000256" key="7">
    <source>
        <dbReference type="PROSITE-ProRule" id="PRU00042"/>
    </source>
</evidence>
<name>A0A6V7P8I7_ANACO</name>
<dbReference type="PANTHER" id="PTHR45988">
    <property type="entry name" value="C2H2 TYPE ZINC FINGER TRANSCRIPTION FACTOR FAMILY-RELATED"/>
    <property type="match status" value="1"/>
</dbReference>
<dbReference type="Pfam" id="PF13912">
    <property type="entry name" value="zf-C2H2_6"/>
    <property type="match status" value="1"/>
</dbReference>
<feature type="region of interest" description="Disordered" evidence="8">
    <location>
        <begin position="142"/>
        <end position="204"/>
    </location>
</feature>
<dbReference type="PROSITE" id="PS50157">
    <property type="entry name" value="ZINC_FINGER_C2H2_2"/>
    <property type="match status" value="1"/>
</dbReference>
<feature type="compositionally biased region" description="Gly residues" evidence="8">
    <location>
        <begin position="106"/>
        <end position="115"/>
    </location>
</feature>
<protein>
    <recommendedName>
        <fullName evidence="9">C2H2-type domain-containing protein</fullName>
    </recommendedName>
</protein>
<dbReference type="SUPFAM" id="SSF57667">
    <property type="entry name" value="beta-beta-alpha zinc fingers"/>
    <property type="match status" value="1"/>
</dbReference>
<keyword evidence="3 7" id="KW-0863">Zinc-finger</keyword>
<keyword evidence="2" id="KW-0677">Repeat</keyword>
<accession>A0A6V7P8I7</accession>
<dbReference type="InterPro" id="IPR036236">
    <property type="entry name" value="Znf_C2H2_sf"/>
</dbReference>
<evidence type="ECO:0000256" key="6">
    <source>
        <dbReference type="ARBA" id="ARBA00023163"/>
    </source>
</evidence>
<feature type="compositionally biased region" description="Basic and acidic residues" evidence="8">
    <location>
        <begin position="189"/>
        <end position="204"/>
    </location>
</feature>
<proteinExistence type="predicted"/>
<keyword evidence="5" id="KW-0805">Transcription regulation</keyword>
<evidence type="ECO:0000256" key="8">
    <source>
        <dbReference type="SAM" id="MobiDB-lite"/>
    </source>
</evidence>
<evidence type="ECO:0000256" key="3">
    <source>
        <dbReference type="ARBA" id="ARBA00022771"/>
    </source>
</evidence>
<evidence type="ECO:0000259" key="9">
    <source>
        <dbReference type="PROSITE" id="PS50157"/>
    </source>
</evidence>
<reference evidence="10" key="1">
    <citation type="submission" date="2020-07" db="EMBL/GenBank/DDBJ databases">
        <authorList>
            <person name="Lin J."/>
        </authorList>
    </citation>
    <scope>NUCLEOTIDE SEQUENCE</scope>
</reference>
<dbReference type="GO" id="GO:0005634">
    <property type="term" value="C:nucleus"/>
    <property type="evidence" value="ECO:0007669"/>
    <property type="project" value="TreeGrafter"/>
</dbReference>
<evidence type="ECO:0000256" key="5">
    <source>
        <dbReference type="ARBA" id="ARBA00023015"/>
    </source>
</evidence>
<evidence type="ECO:0000256" key="4">
    <source>
        <dbReference type="ARBA" id="ARBA00022833"/>
    </source>
</evidence>
<feature type="domain" description="C2H2-type" evidence="9">
    <location>
        <begin position="119"/>
        <end position="141"/>
    </location>
</feature>
<dbReference type="GO" id="GO:0008270">
    <property type="term" value="F:zinc ion binding"/>
    <property type="evidence" value="ECO:0007669"/>
    <property type="project" value="UniProtKB-KW"/>
</dbReference>